<reference evidence="9 10" key="1">
    <citation type="submission" date="2016-07" db="EMBL/GenBank/DDBJ databases">
        <title>Pervasive Adenine N6-methylation of Active Genes in Fungi.</title>
        <authorList>
            <consortium name="DOE Joint Genome Institute"/>
            <person name="Mondo S.J."/>
            <person name="Dannebaum R.O."/>
            <person name="Kuo R.C."/>
            <person name="Labutti K."/>
            <person name="Haridas S."/>
            <person name="Kuo A."/>
            <person name="Salamov A."/>
            <person name="Ahrendt S.R."/>
            <person name="Lipzen A."/>
            <person name="Sullivan W."/>
            <person name="Andreopoulos W.B."/>
            <person name="Clum A."/>
            <person name="Lindquist E."/>
            <person name="Daum C."/>
            <person name="Ramamoorthy G.K."/>
            <person name="Gryganskyi A."/>
            <person name="Culley D."/>
            <person name="Magnuson J.K."/>
            <person name="James T.Y."/>
            <person name="O'Malley M.A."/>
            <person name="Stajich J.E."/>
            <person name="Spatafora J.W."/>
            <person name="Visel A."/>
            <person name="Grigoriev I.V."/>
        </authorList>
    </citation>
    <scope>NUCLEOTIDE SEQUENCE [LARGE SCALE GENOMIC DNA]</scope>
    <source>
        <strain evidence="9 10">ATCC 12442</strain>
    </source>
</reference>
<dbReference type="EMBL" id="MCFD01000013">
    <property type="protein sequence ID" value="ORX67197.1"/>
    <property type="molecule type" value="Genomic_DNA"/>
</dbReference>
<feature type="compositionally biased region" description="Polar residues" evidence="6">
    <location>
        <begin position="15"/>
        <end position="27"/>
    </location>
</feature>
<feature type="region of interest" description="Disordered" evidence="6">
    <location>
        <begin position="234"/>
        <end position="298"/>
    </location>
</feature>
<dbReference type="PROSITE" id="PS50103">
    <property type="entry name" value="ZF_C3H1"/>
    <property type="match status" value="1"/>
</dbReference>
<gene>
    <name evidence="9" type="ORF">DL89DRAFT_324554</name>
</gene>
<evidence type="ECO:0000313" key="10">
    <source>
        <dbReference type="Proteomes" id="UP000193922"/>
    </source>
</evidence>
<dbReference type="GO" id="GO:0008270">
    <property type="term" value="F:zinc ion binding"/>
    <property type="evidence" value="ECO:0007669"/>
    <property type="project" value="UniProtKB-KW"/>
</dbReference>
<sequence>MAITVGENAPAVTLASQAEGSHVQPNSQAAAPKRKARRQNRKRNVVCRYIQRGEECKAGNDCQFLHTQDPVADDRDNRKGRGKKPRGKKGKSDTYRKTQIEDMLKAPRLTVKRLSSDRNETALAVEMRPSDPDFPFDVSRVYMALVVPGSYPTARTSDAMLSIQIANKNIPAGVKRNIEVMFGKYVRKTVNQAIDADNAEDIPTLEEYVDWLDKNLENMMQQKPATTMKFTTFSRPAVQEKPRLEEKPRIEDDVASHSSVSSATTQLSASRPPVRRPVPRPLQNTAAATPSAAGENPRRTIELQQLQRRFRSSYSIVSDDPSGDTIVGIDIVPSDPDMPVDVTLLKSELVVARTYPDSAESATLRLTEVLGRKNRQTTWDPPEGRRAYMDFIEMCFKEHANAAPSNSLLHHLNWLDRQLVDLLTSPPPPPPPPVKPQNSTPSTEKKTTKPALYEDTTSRPWVKTISIAEAGLPAGVASMHLNDLDEEADSGSSSSDTESDPQAESAGSDSDENSDGGFSKPLRRGTEIRFGKTELANISLAHCHSLNLSVRCARCKSNTELKAIAPTLRTGKDNQMWKSCDSCASLLGVRFRPDWMFQGTTTLGFLDCSGCAPIDLLPSKMTLACEKCAMGDDQATPVDTIAAVGVGAPLQTNCRTCFQRLKIALSEPQFVQLMSGPSLGGAGSASQIQREVTRTHKAKVDKRMELAKLGVVPGQPLPDRGACKHYRKSNRWLRFPCCGKTYPCGECHDDKEDHPHEFAHNMICGLCAKEQRIAKADLAGVCIGCGGQVVKKIDGNNAFWQGGTGVRDKKRMSRKDTKKYQGIGKTISNHKLAQSKKQ</sequence>
<evidence type="ECO:0000256" key="1">
    <source>
        <dbReference type="ARBA" id="ARBA00022723"/>
    </source>
</evidence>
<feature type="region of interest" description="Disordered" evidence="6">
    <location>
        <begin position="67"/>
        <end position="98"/>
    </location>
</feature>
<dbReference type="InterPro" id="IPR000571">
    <property type="entry name" value="Znf_CCCH"/>
</dbReference>
<feature type="compositionally biased region" description="Low complexity" evidence="6">
    <location>
        <begin position="256"/>
        <end position="272"/>
    </location>
</feature>
<feature type="compositionally biased region" description="Basic residues" evidence="6">
    <location>
        <begin position="32"/>
        <end position="41"/>
    </location>
</feature>
<dbReference type="Gene3D" id="4.10.1000.10">
    <property type="entry name" value="Zinc finger, CCCH-type"/>
    <property type="match status" value="1"/>
</dbReference>
<evidence type="ECO:0000313" key="9">
    <source>
        <dbReference type="EMBL" id="ORX67197.1"/>
    </source>
</evidence>
<feature type="compositionally biased region" description="Basic and acidic residues" evidence="6">
    <location>
        <begin position="238"/>
        <end position="255"/>
    </location>
</feature>
<keyword evidence="10" id="KW-1185">Reference proteome</keyword>
<dbReference type="SUPFAM" id="SSF161219">
    <property type="entry name" value="CHY zinc finger-like"/>
    <property type="match status" value="1"/>
</dbReference>
<dbReference type="Pfam" id="PF05495">
    <property type="entry name" value="zf-CHY"/>
    <property type="match status" value="1"/>
</dbReference>
<dbReference type="InterPro" id="IPR008913">
    <property type="entry name" value="Znf_CHY"/>
</dbReference>
<dbReference type="PROSITE" id="PS51266">
    <property type="entry name" value="ZF_CHY"/>
    <property type="match status" value="1"/>
</dbReference>
<dbReference type="OrthoDB" id="10253329at2759"/>
<dbReference type="STRING" id="61395.A0A1Y1W114"/>
<dbReference type="InterPro" id="IPR037274">
    <property type="entry name" value="Znf_CHY_sf"/>
</dbReference>
<feature type="domain" description="CHY-type" evidence="8">
    <location>
        <begin position="716"/>
        <end position="787"/>
    </location>
</feature>
<dbReference type="SMART" id="SM00356">
    <property type="entry name" value="ZnF_C3H1"/>
    <property type="match status" value="1"/>
</dbReference>
<evidence type="ECO:0000259" key="7">
    <source>
        <dbReference type="PROSITE" id="PS50103"/>
    </source>
</evidence>
<protein>
    <recommendedName>
        <fullName evidence="11">CHY-type domain-containing protein</fullName>
    </recommendedName>
</protein>
<evidence type="ECO:0000259" key="8">
    <source>
        <dbReference type="PROSITE" id="PS51266"/>
    </source>
</evidence>
<dbReference type="AlphaFoldDB" id="A0A1Y1W114"/>
<feature type="compositionally biased region" description="Pro residues" evidence="6">
    <location>
        <begin position="425"/>
        <end position="435"/>
    </location>
</feature>
<dbReference type="GeneID" id="63808107"/>
<keyword evidence="2 4" id="KW-0863">Zinc-finger</keyword>
<dbReference type="Proteomes" id="UP000193922">
    <property type="component" value="Unassembled WGS sequence"/>
</dbReference>
<evidence type="ECO:0000256" key="2">
    <source>
        <dbReference type="ARBA" id="ARBA00022771"/>
    </source>
</evidence>
<organism evidence="9 10">
    <name type="scientific">Linderina pennispora</name>
    <dbReference type="NCBI Taxonomy" id="61395"/>
    <lineage>
        <taxon>Eukaryota</taxon>
        <taxon>Fungi</taxon>
        <taxon>Fungi incertae sedis</taxon>
        <taxon>Zoopagomycota</taxon>
        <taxon>Kickxellomycotina</taxon>
        <taxon>Kickxellomycetes</taxon>
        <taxon>Kickxellales</taxon>
        <taxon>Kickxellaceae</taxon>
        <taxon>Linderina</taxon>
    </lineage>
</organism>
<feature type="zinc finger region" description="C3H1-type" evidence="5">
    <location>
        <begin position="41"/>
        <end position="69"/>
    </location>
</feature>
<evidence type="ECO:0000256" key="5">
    <source>
        <dbReference type="PROSITE-ProRule" id="PRU00723"/>
    </source>
</evidence>
<proteinExistence type="predicted"/>
<evidence type="ECO:0008006" key="11">
    <source>
        <dbReference type="Google" id="ProtNLM"/>
    </source>
</evidence>
<dbReference type="RefSeq" id="XP_040741119.1">
    <property type="nucleotide sequence ID" value="XM_040891459.1"/>
</dbReference>
<evidence type="ECO:0000256" key="3">
    <source>
        <dbReference type="ARBA" id="ARBA00022833"/>
    </source>
</evidence>
<accession>A0A1Y1W114</accession>
<evidence type="ECO:0000256" key="6">
    <source>
        <dbReference type="SAM" id="MobiDB-lite"/>
    </source>
</evidence>
<feature type="domain" description="C3H1-type" evidence="7">
    <location>
        <begin position="41"/>
        <end position="69"/>
    </location>
</feature>
<keyword evidence="1 5" id="KW-0479">Metal-binding</keyword>
<comment type="caution">
    <text evidence="9">The sequence shown here is derived from an EMBL/GenBank/DDBJ whole genome shotgun (WGS) entry which is preliminary data.</text>
</comment>
<feature type="region of interest" description="Disordered" evidence="6">
    <location>
        <begin position="422"/>
        <end position="455"/>
    </location>
</feature>
<feature type="region of interest" description="Disordered" evidence="6">
    <location>
        <begin position="15"/>
        <end position="41"/>
    </location>
</feature>
<keyword evidence="3 5" id="KW-0862">Zinc</keyword>
<name>A0A1Y1W114_9FUNG</name>
<feature type="region of interest" description="Disordered" evidence="6">
    <location>
        <begin position="485"/>
        <end position="524"/>
    </location>
</feature>
<evidence type="ECO:0000256" key="4">
    <source>
        <dbReference type="PROSITE-ProRule" id="PRU00601"/>
    </source>
</evidence>
<feature type="compositionally biased region" description="Basic residues" evidence="6">
    <location>
        <begin position="80"/>
        <end position="89"/>
    </location>
</feature>